<name>A0ABR3JAD5_9AGAR</name>
<accession>A0ABR3JAD5</accession>
<dbReference type="InterPro" id="IPR052743">
    <property type="entry name" value="Glutaminase_GtaA"/>
</dbReference>
<keyword evidence="3" id="KW-1185">Reference proteome</keyword>
<gene>
    <name evidence="2" type="ORF">HGRIS_006783</name>
</gene>
<dbReference type="PANTHER" id="PTHR31987">
    <property type="entry name" value="GLUTAMINASE A-RELATED"/>
    <property type="match status" value="1"/>
</dbReference>
<dbReference type="InterPro" id="IPR032514">
    <property type="entry name" value="GtaA_central"/>
</dbReference>
<dbReference type="Gene3D" id="1.50.10.10">
    <property type="match status" value="1"/>
</dbReference>
<sequence>MYASLPAILYLNASIAKFRLNPTLDFHSRKLDKVSFAMSDLGQLFPKPSPAISSSDRGVEDTASMLIMVLAHAMYSGDGALISRHYPLLKKWADYLADHVSDLGEQLTSDTSINAGQDSVNLALKGIIGVKAMSKMSEAFGISSDADWYGSSSQPGEPKHSEAGVCARASETLRRAGSSTISTYADKLLRLNLVDDAAYQAQAAFYQDLISGSSGKAGLPAVTGNAFIYLDWNMFAAATVNESSIRDTMIARIHDTVNNNSTGGSFGNPRAFEVKTGKLSGPASAAMGAMLSVLALGLTNQTITRLLTA</sequence>
<dbReference type="SUPFAM" id="SSF48208">
    <property type="entry name" value="Six-hairpin glycosidases"/>
    <property type="match status" value="1"/>
</dbReference>
<reference evidence="3" key="1">
    <citation type="submission" date="2024-06" db="EMBL/GenBank/DDBJ databases">
        <title>Multi-omics analyses provide insights into the biosynthesis of the anticancer antibiotic pleurotin in Hohenbuehelia grisea.</title>
        <authorList>
            <person name="Weaver J.A."/>
            <person name="Alberti F."/>
        </authorList>
    </citation>
    <scope>NUCLEOTIDE SEQUENCE [LARGE SCALE GENOMIC DNA]</scope>
    <source>
        <strain evidence="3">T-177</strain>
    </source>
</reference>
<dbReference type="InterPro" id="IPR012341">
    <property type="entry name" value="6hp_glycosidase-like_sf"/>
</dbReference>
<dbReference type="InterPro" id="IPR008928">
    <property type="entry name" value="6-hairpin_glycosidase_sf"/>
</dbReference>
<evidence type="ECO:0000313" key="3">
    <source>
        <dbReference type="Proteomes" id="UP001556367"/>
    </source>
</evidence>
<organism evidence="2 3">
    <name type="scientific">Hohenbuehelia grisea</name>
    <dbReference type="NCBI Taxonomy" id="104357"/>
    <lineage>
        <taxon>Eukaryota</taxon>
        <taxon>Fungi</taxon>
        <taxon>Dikarya</taxon>
        <taxon>Basidiomycota</taxon>
        <taxon>Agaricomycotina</taxon>
        <taxon>Agaricomycetes</taxon>
        <taxon>Agaricomycetidae</taxon>
        <taxon>Agaricales</taxon>
        <taxon>Pleurotineae</taxon>
        <taxon>Pleurotaceae</taxon>
        <taxon>Hohenbuehelia</taxon>
    </lineage>
</organism>
<dbReference type="Pfam" id="PF16335">
    <property type="entry name" value="GtaA_6_Hairpin"/>
    <property type="match status" value="1"/>
</dbReference>
<feature type="domain" description="Glutaminase A central" evidence="1">
    <location>
        <begin position="1"/>
        <end position="291"/>
    </location>
</feature>
<dbReference type="Proteomes" id="UP001556367">
    <property type="component" value="Unassembled WGS sequence"/>
</dbReference>
<comment type="caution">
    <text evidence="2">The sequence shown here is derived from an EMBL/GenBank/DDBJ whole genome shotgun (WGS) entry which is preliminary data.</text>
</comment>
<dbReference type="PANTHER" id="PTHR31987:SF1">
    <property type="entry name" value="GLUTAMINASE A"/>
    <property type="match status" value="1"/>
</dbReference>
<evidence type="ECO:0000313" key="2">
    <source>
        <dbReference type="EMBL" id="KAL0952522.1"/>
    </source>
</evidence>
<protein>
    <recommendedName>
        <fullName evidence="1">Glutaminase A central domain-containing protein</fullName>
    </recommendedName>
</protein>
<proteinExistence type="predicted"/>
<evidence type="ECO:0000259" key="1">
    <source>
        <dbReference type="Pfam" id="PF16335"/>
    </source>
</evidence>
<dbReference type="EMBL" id="JASNQZ010000010">
    <property type="protein sequence ID" value="KAL0952522.1"/>
    <property type="molecule type" value="Genomic_DNA"/>
</dbReference>